<evidence type="ECO:0000313" key="4">
    <source>
        <dbReference type="Proteomes" id="UP001383192"/>
    </source>
</evidence>
<dbReference type="Pfam" id="PF12937">
    <property type="entry name" value="F-box-like"/>
    <property type="match status" value="1"/>
</dbReference>
<dbReference type="Gene3D" id="3.80.10.10">
    <property type="entry name" value="Ribonuclease Inhibitor"/>
    <property type="match status" value="1"/>
</dbReference>
<dbReference type="EMBL" id="JAYKXP010000055">
    <property type="protein sequence ID" value="KAK7034716.1"/>
    <property type="molecule type" value="Genomic_DNA"/>
</dbReference>
<gene>
    <name evidence="3" type="ORF">VNI00_012123</name>
</gene>
<dbReference type="InterPro" id="IPR001810">
    <property type="entry name" value="F-box_dom"/>
</dbReference>
<dbReference type="Proteomes" id="UP001383192">
    <property type="component" value="Unassembled WGS sequence"/>
</dbReference>
<sequence length="568" mass="65175">MSRIIENQQLLNSLLPINRLPNELLSKIFIERCSELKEPIIRDPDYEIPREGWLSLTHVCSHWRRVALATPSLWFSPDFRFPDLSLAMLERSKFAPLHIETYWYHLSEKGRFAVSEALKHVGHIETLKLRYHDEDSEKGVIKGLSALAEPAPMLRSLEVSRSIVHNPGHGCVTIPATFLGNHTPNITHLRLDGSFFPWDSTFYDNIPSLTCLYLSLTPYEHLSPSRTRLLDILRKCPALKKLQLRNAIPMPDVSSTAPVVLPNLELLSLSASLTFCVDFLDYIMFPDTATVEFKHCTLDSASGDEIQLLAPVLARILPRMRMRVEQLDIGVDDFDVERGFFVLKAWPWDSQHDPHKEECCFSGAHIIGSESPPRLYLGLYWNEEMQLSTDDVLQTILPWFELEDLRELNIKSKYADDAISSETVYRFFASLAKLRTFNMEGYTLPNVVELLNRSIEVNGETSSKGTMAFPALESIYVGDYDFDEDLGIWALLFEACRCRKEYDEKLALHSIRMFNCRRSGNEEELERALGEKWILDFEAFYDEDDDEDSEPEEEDSDDGNMDVDESDA</sequence>
<feature type="region of interest" description="Disordered" evidence="1">
    <location>
        <begin position="543"/>
        <end position="568"/>
    </location>
</feature>
<organism evidence="3 4">
    <name type="scientific">Paramarasmius palmivorus</name>
    <dbReference type="NCBI Taxonomy" id="297713"/>
    <lineage>
        <taxon>Eukaryota</taxon>
        <taxon>Fungi</taxon>
        <taxon>Dikarya</taxon>
        <taxon>Basidiomycota</taxon>
        <taxon>Agaricomycotina</taxon>
        <taxon>Agaricomycetes</taxon>
        <taxon>Agaricomycetidae</taxon>
        <taxon>Agaricales</taxon>
        <taxon>Marasmiineae</taxon>
        <taxon>Marasmiaceae</taxon>
        <taxon>Paramarasmius</taxon>
    </lineage>
</organism>
<dbReference type="Gene3D" id="1.20.1280.50">
    <property type="match status" value="1"/>
</dbReference>
<dbReference type="PANTHER" id="PTHR38926:SF5">
    <property type="entry name" value="F-BOX AND LEUCINE-RICH REPEAT PROTEIN 6"/>
    <property type="match status" value="1"/>
</dbReference>
<reference evidence="3 4" key="1">
    <citation type="submission" date="2024-01" db="EMBL/GenBank/DDBJ databases">
        <title>A draft genome for a cacao thread blight-causing isolate of Paramarasmius palmivorus.</title>
        <authorList>
            <person name="Baruah I.K."/>
            <person name="Bukari Y."/>
            <person name="Amoako-Attah I."/>
            <person name="Meinhardt L.W."/>
            <person name="Bailey B.A."/>
            <person name="Cohen S.P."/>
        </authorList>
    </citation>
    <scope>NUCLEOTIDE SEQUENCE [LARGE SCALE GENOMIC DNA]</scope>
    <source>
        <strain evidence="3 4">GH-12</strain>
    </source>
</reference>
<dbReference type="InterPro" id="IPR032675">
    <property type="entry name" value="LRR_dom_sf"/>
</dbReference>
<evidence type="ECO:0000256" key="1">
    <source>
        <dbReference type="SAM" id="MobiDB-lite"/>
    </source>
</evidence>
<evidence type="ECO:0000313" key="3">
    <source>
        <dbReference type="EMBL" id="KAK7034716.1"/>
    </source>
</evidence>
<name>A0AAW0C4M5_9AGAR</name>
<protein>
    <recommendedName>
        <fullName evidence="2">F-box domain-containing protein</fullName>
    </recommendedName>
</protein>
<proteinExistence type="predicted"/>
<keyword evidence="4" id="KW-1185">Reference proteome</keyword>
<evidence type="ECO:0000259" key="2">
    <source>
        <dbReference type="Pfam" id="PF12937"/>
    </source>
</evidence>
<dbReference type="PANTHER" id="PTHR38926">
    <property type="entry name" value="F-BOX DOMAIN CONTAINING PROTEIN, EXPRESSED"/>
    <property type="match status" value="1"/>
</dbReference>
<dbReference type="SUPFAM" id="SSF52047">
    <property type="entry name" value="RNI-like"/>
    <property type="match status" value="1"/>
</dbReference>
<feature type="domain" description="F-box" evidence="2">
    <location>
        <begin position="17"/>
        <end position="80"/>
    </location>
</feature>
<dbReference type="AlphaFoldDB" id="A0AAW0C4M5"/>
<accession>A0AAW0C4M5</accession>
<comment type="caution">
    <text evidence="3">The sequence shown here is derived from an EMBL/GenBank/DDBJ whole genome shotgun (WGS) entry which is preliminary data.</text>
</comment>